<dbReference type="HOGENOM" id="CLU_142309_0_0_3"/>
<proteinExistence type="predicted"/>
<dbReference type="KEGG" id="cyc:PCC7424_4966"/>
<reference evidence="3" key="1">
    <citation type="journal article" date="2011" name="MBio">
        <title>Novel metabolic attributes of the genus Cyanothece, comprising a group of unicellular nitrogen-fixing Cyanobacteria.</title>
        <authorList>
            <person name="Bandyopadhyay A."/>
            <person name="Elvitigala T."/>
            <person name="Welsh E."/>
            <person name="Stockel J."/>
            <person name="Liberton M."/>
            <person name="Min H."/>
            <person name="Sherman L.A."/>
            <person name="Pakrasi H.B."/>
        </authorList>
    </citation>
    <scope>NUCLEOTIDE SEQUENCE [LARGE SCALE GENOMIC DNA]</scope>
    <source>
        <strain evidence="3">PCC 7424</strain>
    </source>
</reference>
<sequence length="158" mass="18026">MQKLTDSLSPQDRKKRLIYLLLSAIPVMGSYIFNRGFHIPFLDCPLLRYVGIPCPAWGLTRSFMAVARGEFTAAIAYHVFGPILFLGFLLGCFHLIVELIQGRKIGTVYTKVIQNPKFQIFCFLILLSYHGVRLEGLWRCGELYQTITQSPLGLWLIN</sequence>
<keyword evidence="1" id="KW-0472">Membrane</keyword>
<dbReference type="OrthoDB" id="466478at2"/>
<feature type="transmembrane region" description="Helical" evidence="1">
    <location>
        <begin position="75"/>
        <end position="97"/>
    </location>
</feature>
<dbReference type="RefSeq" id="WP_015956900.1">
    <property type="nucleotide sequence ID" value="NC_011729.1"/>
</dbReference>
<evidence type="ECO:0000313" key="3">
    <source>
        <dbReference type="Proteomes" id="UP000002384"/>
    </source>
</evidence>
<evidence type="ECO:0000313" key="2">
    <source>
        <dbReference type="EMBL" id="ACK73319.1"/>
    </source>
</evidence>
<dbReference type="Pfam" id="PF10825">
    <property type="entry name" value="DUF2752"/>
    <property type="match status" value="1"/>
</dbReference>
<dbReference type="eggNOG" id="ENOG503325J">
    <property type="taxonomic scope" value="Bacteria"/>
</dbReference>
<dbReference type="AlphaFoldDB" id="B7KFJ4"/>
<dbReference type="InterPro" id="IPR021215">
    <property type="entry name" value="DUF2752"/>
</dbReference>
<keyword evidence="3" id="KW-1185">Reference proteome</keyword>
<accession>B7KFJ4</accession>
<feature type="transmembrane region" description="Helical" evidence="1">
    <location>
        <begin position="17"/>
        <end position="33"/>
    </location>
</feature>
<name>B7KFJ4_GLOC7</name>
<organism evidence="2 3">
    <name type="scientific">Gloeothece citriformis (strain PCC 7424)</name>
    <name type="common">Cyanothece sp. (strain PCC 7424)</name>
    <dbReference type="NCBI Taxonomy" id="65393"/>
    <lineage>
        <taxon>Bacteria</taxon>
        <taxon>Bacillati</taxon>
        <taxon>Cyanobacteriota</taxon>
        <taxon>Cyanophyceae</taxon>
        <taxon>Oscillatoriophycideae</taxon>
        <taxon>Chroococcales</taxon>
        <taxon>Aphanothecaceae</taxon>
        <taxon>Gloeothece</taxon>
        <taxon>Gloeothece citriformis</taxon>
    </lineage>
</organism>
<protein>
    <recommendedName>
        <fullName evidence="4">DUF2752 domain-containing protein</fullName>
    </recommendedName>
</protein>
<evidence type="ECO:0008006" key="4">
    <source>
        <dbReference type="Google" id="ProtNLM"/>
    </source>
</evidence>
<keyword evidence="1" id="KW-0812">Transmembrane</keyword>
<keyword evidence="1" id="KW-1133">Transmembrane helix</keyword>
<dbReference type="Proteomes" id="UP000002384">
    <property type="component" value="Chromosome"/>
</dbReference>
<gene>
    <name evidence="2" type="ordered locus">PCC7424_4966</name>
</gene>
<dbReference type="EMBL" id="CP001291">
    <property type="protein sequence ID" value="ACK73319.1"/>
    <property type="molecule type" value="Genomic_DNA"/>
</dbReference>
<evidence type="ECO:0000256" key="1">
    <source>
        <dbReference type="SAM" id="Phobius"/>
    </source>
</evidence>